<accession>A0A6A4GSA6</accession>
<feature type="region of interest" description="Disordered" evidence="1">
    <location>
        <begin position="21"/>
        <end position="41"/>
    </location>
</feature>
<dbReference type="Proteomes" id="UP000799118">
    <property type="component" value="Unassembled WGS sequence"/>
</dbReference>
<feature type="region of interest" description="Disordered" evidence="1">
    <location>
        <begin position="101"/>
        <end position="156"/>
    </location>
</feature>
<sequence length="1338" mass="150706">MFNWLLSFFPWRNSHERNAHQPLAPAHSSHSLVPSGANHHASMSGTEQFAAAQHAALGPQQALYPASYPPFSAFGQPQSGALANPWSPGYFGPMAAMGWPQQVPMNPPSNPEQNQASSFNPTNVIPTTQPNSTSSREPHAQVNSSAPDANEAHDWPSGMQHRECLAGDHQAEKIFKESKWVWSSNGNVTHNGLLAERRRCLGVLACSSCARITRPKTRGLAGQVYLLWDHVGTHNHPKPPGGNLTGQERIQVQQQVYQNQKGTAHQLRTGDTGPGSVPLPDISQKLADSRSARYHVEQAKNALGITPASPSKSSAGALHSWKDLQTKLDEEFIIDSRLHGSVVVFVLQTSFMRKMLQTSVDLWLHDSESMDAEASRHGCITDGDHSFFRSANLLATCVFNPDIAAWVPVLYSYLDALDTDHHWPHFKHLFHQIADYAGDKFNKEMLTHVMDFSSAQIKAHSEEYADLMMSLQPEFRKLAPTAYNAQQQHFLKEANEIQIGCEIHFFRSGKRLMQNGALIAREKQGMFQEMLHTKSNIDPELSKQVPSNTNPVEAHHSHLHSAVGKNHDALAGVHKLFLYVKECQSKYEAIMEGHVSPQKIRQNPPPRCKAHWDANDGRAPDTESALSKTSIKVPFDPKQNKRNLRSYVWDTNSCFFDVGLEVFFRAFATCSGEYRQEVLALLPKDSILGKMFQHYQKRISWIETGQPRVVKTMLEEIQKIVRLTISEELKLHKIGQFGCARSWITRAVMEVPAQEAKLHFSMQYTPHWQCSSGHKFTIPGKHFHPALNFTEFDIQRLLLLHSPDSKSLTLNTYVQHHIPRDPGNGPPGSPGLVSVHSSSAPKCRVVFHNQHFTAELLVMQNEQLCTCHYDDFRIPTTKRGELEVLGDANLINLPPPHGSVDFYLYCRTSESAIVNQEIKSLQKAYEDSEQTWSKFRRAVHEVNDDSEYEELGSTYKEKGSKSETNPLDDDYDMDQDFFNIANIVSDSSDDMEGKDHEMKEEIDLPITSETNKVEPGDLNDCDSCGNCRNCRQVIKKLQGQYIMLKTKNTKNCKYYTAWVVSWAQPQKKMLVKFNPGNIYSSGQAPKSTMLFLKIQVVNEAYEYGICLTSDENSFRDGCFSYDILPGDYSLSEACSIELGVEIRDIPRESIIKGLWPSINIVRVLFDLVIVRFYLARKPEDDRQIYHFARKYELIDMDSTSTTGNSQLFSQRGYLQRHLSIPESALAASQGLRETRLPSEYTGLESSGSKLITEHNYKQSSLFHVGDQVITAHNVDGTTYNWEVASTEEVNMLGIDLFNEMLATPQAQIKKSEAKHPPPIPVKSRALDYMHVDSTPSKP</sequence>
<reference evidence="2" key="1">
    <citation type="journal article" date="2019" name="Environ. Microbiol.">
        <title>Fungal ecological strategies reflected in gene transcription - a case study of two litter decomposers.</title>
        <authorList>
            <person name="Barbi F."/>
            <person name="Kohler A."/>
            <person name="Barry K."/>
            <person name="Baskaran P."/>
            <person name="Daum C."/>
            <person name="Fauchery L."/>
            <person name="Ihrmark K."/>
            <person name="Kuo A."/>
            <person name="LaButti K."/>
            <person name="Lipzen A."/>
            <person name="Morin E."/>
            <person name="Grigoriev I.V."/>
            <person name="Henrissat B."/>
            <person name="Lindahl B."/>
            <person name="Martin F."/>
        </authorList>
    </citation>
    <scope>NUCLEOTIDE SEQUENCE</scope>
    <source>
        <strain evidence="2">JB14</strain>
    </source>
</reference>
<feature type="region of interest" description="Disordered" evidence="1">
    <location>
        <begin position="259"/>
        <end position="281"/>
    </location>
</feature>
<gene>
    <name evidence="2" type="ORF">BT96DRAFT_1075027</name>
</gene>
<dbReference type="OrthoDB" id="3046222at2759"/>
<feature type="compositionally biased region" description="Polar residues" evidence="1">
    <location>
        <begin position="111"/>
        <end position="147"/>
    </location>
</feature>
<name>A0A6A4GSA6_9AGAR</name>
<evidence type="ECO:0000313" key="3">
    <source>
        <dbReference type="Proteomes" id="UP000799118"/>
    </source>
</evidence>
<proteinExistence type="predicted"/>
<evidence type="ECO:0000256" key="1">
    <source>
        <dbReference type="SAM" id="MobiDB-lite"/>
    </source>
</evidence>
<protein>
    <recommendedName>
        <fullName evidence="4">GCM domain-containing protein</fullName>
    </recommendedName>
</protein>
<organism evidence="2 3">
    <name type="scientific">Gymnopus androsaceus JB14</name>
    <dbReference type="NCBI Taxonomy" id="1447944"/>
    <lineage>
        <taxon>Eukaryota</taxon>
        <taxon>Fungi</taxon>
        <taxon>Dikarya</taxon>
        <taxon>Basidiomycota</taxon>
        <taxon>Agaricomycotina</taxon>
        <taxon>Agaricomycetes</taxon>
        <taxon>Agaricomycetidae</taxon>
        <taxon>Agaricales</taxon>
        <taxon>Marasmiineae</taxon>
        <taxon>Omphalotaceae</taxon>
        <taxon>Gymnopus</taxon>
    </lineage>
</organism>
<dbReference type="EMBL" id="ML769761">
    <property type="protein sequence ID" value="KAE9388105.1"/>
    <property type="molecule type" value="Genomic_DNA"/>
</dbReference>
<evidence type="ECO:0008006" key="4">
    <source>
        <dbReference type="Google" id="ProtNLM"/>
    </source>
</evidence>
<evidence type="ECO:0000313" key="2">
    <source>
        <dbReference type="EMBL" id="KAE9388105.1"/>
    </source>
</evidence>
<keyword evidence="3" id="KW-1185">Reference proteome</keyword>
<feature type="region of interest" description="Disordered" evidence="1">
    <location>
        <begin position="946"/>
        <end position="968"/>
    </location>
</feature>